<sequence>MGINHPTTWTARFDIGYYHENQGTALLRAMVPFVTKGTASDLWVHLYHESFALWTACYGVLCSKILARLDGTSPSMLNADNYALFALSKYVSQAIEGSFPWLPRLERQEVWSPTILSTFNGNLAVTDTFSQKLISQPNYNQSRYQLTSNTTQPLEVLGKSAVDLTRSVWFRQDTAYPIGWTDQRNAFLNELTYAYGNTSLNMDTKRTLICFRNGTSPPPVNIQPFDSTEASDAAQAFCSNVTNVTNITSPSTVYPAVLSPVTNLTRLRGGGTNGKNDSNTMNFVLAAHPDSFLQNRIATNLFEGNTSDKKADHCYMTYKYIMDECDKNSTEKYGGIMTLNDRIYAAYCSPKTHNASQDIAPVHDFKCSEYNATSYWRTSDLIASMQDARLRNLCTCWGLLDATGGSK</sequence>
<gene>
    <name evidence="1" type="ORF">N0V83_010648</name>
</gene>
<comment type="caution">
    <text evidence="1">The sequence shown here is derived from an EMBL/GenBank/DDBJ whole genome shotgun (WGS) entry which is preliminary data.</text>
</comment>
<reference evidence="1" key="1">
    <citation type="submission" date="2022-10" db="EMBL/GenBank/DDBJ databases">
        <title>Tapping the CABI collections for fungal endophytes: first genome assemblies for Collariella, Neodidymelliopsis, Ascochyta clinopodiicola, Didymella pomorum, Didymosphaeria variabile, Neocosmospora piperis and Neocucurbitaria cava.</title>
        <authorList>
            <person name="Hill R."/>
        </authorList>
    </citation>
    <scope>NUCLEOTIDE SEQUENCE</scope>
    <source>
        <strain evidence="1">IMI 356814</strain>
    </source>
</reference>
<keyword evidence="2" id="KW-1185">Reference proteome</keyword>
<dbReference type="OrthoDB" id="3796854at2759"/>
<protein>
    <submittedName>
        <fullName evidence="1">Uncharacterized protein</fullName>
    </submittedName>
</protein>
<evidence type="ECO:0000313" key="2">
    <source>
        <dbReference type="Proteomes" id="UP001140560"/>
    </source>
</evidence>
<dbReference type="Proteomes" id="UP001140560">
    <property type="component" value="Unassembled WGS sequence"/>
</dbReference>
<proteinExistence type="predicted"/>
<accession>A0A9W8XY12</accession>
<dbReference type="EMBL" id="JAPEUY010000021">
    <property type="protein sequence ID" value="KAJ4362554.1"/>
    <property type="molecule type" value="Genomic_DNA"/>
</dbReference>
<dbReference type="AlphaFoldDB" id="A0A9W8XY12"/>
<organism evidence="1 2">
    <name type="scientific">Neocucurbitaria cava</name>
    <dbReference type="NCBI Taxonomy" id="798079"/>
    <lineage>
        <taxon>Eukaryota</taxon>
        <taxon>Fungi</taxon>
        <taxon>Dikarya</taxon>
        <taxon>Ascomycota</taxon>
        <taxon>Pezizomycotina</taxon>
        <taxon>Dothideomycetes</taxon>
        <taxon>Pleosporomycetidae</taxon>
        <taxon>Pleosporales</taxon>
        <taxon>Pleosporineae</taxon>
        <taxon>Cucurbitariaceae</taxon>
        <taxon>Neocucurbitaria</taxon>
    </lineage>
</organism>
<evidence type="ECO:0000313" key="1">
    <source>
        <dbReference type="EMBL" id="KAJ4362554.1"/>
    </source>
</evidence>
<name>A0A9W8XY12_9PLEO</name>